<sequence length="581" mass="65026">DTNRNDTNRSVINKSDTNKNVTNTGIKSITNKNVTNKSINTGITNKSINTGITNKSINTSITNKSITNKNFNSLDKSFNLKDNTSVCILTGTPVQNSPSDIFNLFDILNYGYLNNKSEILRLSKKCLSTCNENDLILLDEKLNILKRMIQPFVIRRLKTNVLKELPDKIIKDLIIEMADDQRVVYNSISHSTVDDKRIMSHSTVDDKKIMSHSTVVDVSKIAMDNSTAVDNSTVVDVSKIVMDNSTVVDVSKIAMDNSTVPDHSTVVDETRMTYGSFKDKNTNHSKHLNQLKVCSFPELVKNSYKGSNCKLNALVDLYETELLLNESKILIFCKNNESIQMLVKRMTDRGVFSTDLESGHTDVLQSGRTDVLQSGHTDSLQNGYTDSQKVSTDLRNLSTDSQKGSTLQEPTLQGSKSKDVSKTKNKKSGLKSNSGVPNDKNKKSGLKSNSVVPNDKNKRHRVNISDSESEESEWKRKYLVLDSSKKDKQAVVDTFWSGGYKTLVINTKIGSHGLNLSVADTVIFYEHDSNPFNDLQAMDRAHRIGQKNVVNVIRLIVKNTIEEEIMNLQAFKKYVAYNIIE</sequence>
<dbReference type="Proteomes" id="UP000051530">
    <property type="component" value="Unassembled WGS sequence"/>
</dbReference>
<dbReference type="PROSITE" id="PS51194">
    <property type="entry name" value="HELICASE_CTER"/>
    <property type="match status" value="1"/>
</dbReference>
<accession>A0A0R0M0J4</accession>
<keyword evidence="3" id="KW-0067">ATP-binding</keyword>
<feature type="domain" description="Helicase C-terminal" evidence="5">
    <location>
        <begin position="393"/>
        <end position="581"/>
    </location>
</feature>
<protein>
    <submittedName>
        <fullName evidence="6">SNF2 family DNA-dependent ATPase domain-containing protein</fullName>
    </submittedName>
</protein>
<evidence type="ECO:0000256" key="3">
    <source>
        <dbReference type="ARBA" id="ARBA00022840"/>
    </source>
</evidence>
<dbReference type="GO" id="GO:0016787">
    <property type="term" value="F:hydrolase activity"/>
    <property type="evidence" value="ECO:0007669"/>
    <property type="project" value="UniProtKB-KW"/>
</dbReference>
<dbReference type="GO" id="GO:0005524">
    <property type="term" value="F:ATP binding"/>
    <property type="evidence" value="ECO:0007669"/>
    <property type="project" value="InterPro"/>
</dbReference>
<feature type="region of interest" description="Disordered" evidence="4">
    <location>
        <begin position="373"/>
        <end position="468"/>
    </location>
</feature>
<dbReference type="InterPro" id="IPR049730">
    <property type="entry name" value="SNF2/RAD54-like_C"/>
</dbReference>
<evidence type="ECO:0000313" key="7">
    <source>
        <dbReference type="Proteomes" id="UP000051530"/>
    </source>
</evidence>
<dbReference type="Gene3D" id="3.40.50.10810">
    <property type="entry name" value="Tandem AAA-ATPase domain"/>
    <property type="match status" value="1"/>
</dbReference>
<dbReference type="Gene3D" id="3.40.50.300">
    <property type="entry name" value="P-loop containing nucleotide triphosphate hydrolases"/>
    <property type="match status" value="2"/>
</dbReference>
<dbReference type="EMBL" id="LGUB01000008">
    <property type="protein sequence ID" value="KRH95058.1"/>
    <property type="molecule type" value="Genomic_DNA"/>
</dbReference>
<dbReference type="OrthoDB" id="448448at2759"/>
<dbReference type="Pfam" id="PF00271">
    <property type="entry name" value="Helicase_C"/>
    <property type="match status" value="1"/>
</dbReference>
<reference evidence="6 7" key="1">
    <citation type="submission" date="2015-07" db="EMBL/GenBank/DDBJ databases">
        <title>The genome of Pseudoloma neurophilia, a relevant intracellular parasite of the zebrafish.</title>
        <authorList>
            <person name="Ndikumana S."/>
            <person name="Pelin A."/>
            <person name="Sanders J."/>
            <person name="Corradi N."/>
        </authorList>
    </citation>
    <scope>NUCLEOTIDE SEQUENCE [LARGE SCALE GENOMIC DNA]</scope>
    <source>
        <strain evidence="6 7">MK1</strain>
    </source>
</reference>
<evidence type="ECO:0000313" key="6">
    <source>
        <dbReference type="EMBL" id="KRH95058.1"/>
    </source>
</evidence>
<keyword evidence="2" id="KW-0378">Hydrolase</keyword>
<dbReference type="InterPro" id="IPR000330">
    <property type="entry name" value="SNF2_N"/>
</dbReference>
<evidence type="ECO:0000256" key="4">
    <source>
        <dbReference type="SAM" id="MobiDB-lite"/>
    </source>
</evidence>
<dbReference type="InterPro" id="IPR027417">
    <property type="entry name" value="P-loop_NTPase"/>
</dbReference>
<dbReference type="PANTHER" id="PTHR10799">
    <property type="entry name" value="SNF2/RAD54 HELICASE FAMILY"/>
    <property type="match status" value="1"/>
</dbReference>
<evidence type="ECO:0000256" key="2">
    <source>
        <dbReference type="ARBA" id="ARBA00022801"/>
    </source>
</evidence>
<dbReference type="InterPro" id="IPR001650">
    <property type="entry name" value="Helicase_C-like"/>
</dbReference>
<dbReference type="Pfam" id="PF00176">
    <property type="entry name" value="SNF2-rel_dom"/>
    <property type="match status" value="1"/>
</dbReference>
<keyword evidence="7" id="KW-1185">Reference proteome</keyword>
<name>A0A0R0M0J4_9MICR</name>
<dbReference type="SMART" id="SM00490">
    <property type="entry name" value="HELICc"/>
    <property type="match status" value="1"/>
</dbReference>
<dbReference type="CDD" id="cd18793">
    <property type="entry name" value="SF2_C_SNF"/>
    <property type="match status" value="1"/>
</dbReference>
<proteinExistence type="predicted"/>
<dbReference type="VEuPathDB" id="MicrosporidiaDB:M153_3400044435"/>
<evidence type="ECO:0000256" key="1">
    <source>
        <dbReference type="ARBA" id="ARBA00022741"/>
    </source>
</evidence>
<dbReference type="AlphaFoldDB" id="A0A0R0M0J4"/>
<dbReference type="InterPro" id="IPR038718">
    <property type="entry name" value="SNF2-like_sf"/>
</dbReference>
<dbReference type="SUPFAM" id="SSF52540">
    <property type="entry name" value="P-loop containing nucleoside triphosphate hydrolases"/>
    <property type="match status" value="2"/>
</dbReference>
<feature type="compositionally biased region" description="Polar residues" evidence="4">
    <location>
        <begin position="373"/>
        <end position="414"/>
    </location>
</feature>
<gene>
    <name evidence="6" type="ORF">M153_3400044435</name>
</gene>
<comment type="caution">
    <text evidence="6">The sequence shown here is derived from an EMBL/GenBank/DDBJ whole genome shotgun (WGS) entry which is preliminary data.</text>
</comment>
<keyword evidence="1" id="KW-0547">Nucleotide-binding</keyword>
<evidence type="ECO:0000259" key="5">
    <source>
        <dbReference type="PROSITE" id="PS51194"/>
    </source>
</evidence>
<feature type="non-terminal residue" evidence="6">
    <location>
        <position position="1"/>
    </location>
</feature>
<organism evidence="6 7">
    <name type="scientific">Pseudoloma neurophilia</name>
    <dbReference type="NCBI Taxonomy" id="146866"/>
    <lineage>
        <taxon>Eukaryota</taxon>
        <taxon>Fungi</taxon>
        <taxon>Fungi incertae sedis</taxon>
        <taxon>Microsporidia</taxon>
        <taxon>Pseudoloma</taxon>
    </lineage>
</organism>